<accession>A0A370NLQ2</accession>
<sequence length="539" mass="58193">METWDYVVVGAGSAGCVVARRLSDNPSMRVLLIEAGPSSKTFWSNVPAGMAMLIGDERFDWRYMTEPVPALNGRRISWPRGKTLGGSSAINGMVYTRGNRRDYEHWVSLGNPGWGWTDILPYYKRMEDNVRGANEFRGQGGPLKISDAAPASRAVQAFIEAAHRCGIERVDDLSVAGEEGVGLLQATIHKGVRQTTYDAFIAPVRHRGNLDVLTEAHVARVLVEGAAAVGVEVIENGKLRTIRAAREVILSAGVTNSPHILMLSGIGDAEHLGAHGIRARVHLPGVGKNLQDHVGAHVKVQTRPGWSHNRDLRGWRKYREGLRYVVAKTGYLGASATLAAAFVRSSSKVDYADLEIGFRPMTFSQAPNGNILVDDCDAISANVYRVRPASRGEILLRSADPLQSPAFHANFLSAPEDQEATLSGLRLIRRVLSTDPIASGIVGELQPGPEARSDEQLIEFVGKYGKSSYHPVGTCKMGNDALAVVDARLRVRGVNRLRVIDASVMPTPTSGNTAAGTTMIGEKGADMILADAMDILPPT</sequence>
<proteinExistence type="inferred from homology"/>
<feature type="binding site" evidence="5">
    <location>
        <position position="218"/>
    </location>
    <ligand>
        <name>FAD</name>
        <dbReference type="ChEBI" id="CHEBI:57692"/>
    </ligand>
</feature>
<dbReference type="InterPro" id="IPR036188">
    <property type="entry name" value="FAD/NAD-bd_sf"/>
</dbReference>
<comment type="similarity">
    <text evidence="2 6">Belongs to the GMC oxidoreductase family.</text>
</comment>
<dbReference type="Pfam" id="PF05199">
    <property type="entry name" value="GMC_oxred_C"/>
    <property type="match status" value="1"/>
</dbReference>
<comment type="caution">
    <text evidence="8">The sequence shown here is derived from an EMBL/GenBank/DDBJ whole genome shotgun (WGS) entry which is preliminary data.</text>
</comment>
<protein>
    <submittedName>
        <fullName evidence="8">Choline dehydrogenase</fullName>
    </submittedName>
</protein>
<gene>
    <name evidence="8" type="ORF">DN412_31045</name>
</gene>
<dbReference type="Gene3D" id="3.30.560.10">
    <property type="entry name" value="Glucose Oxidase, domain 3"/>
    <property type="match status" value="1"/>
</dbReference>
<dbReference type="PIRSF" id="PIRSF000137">
    <property type="entry name" value="Alcohol_oxidase"/>
    <property type="match status" value="1"/>
</dbReference>
<evidence type="ECO:0000256" key="2">
    <source>
        <dbReference type="ARBA" id="ARBA00010790"/>
    </source>
</evidence>
<feature type="binding site" evidence="5">
    <location>
        <begin position="91"/>
        <end position="94"/>
    </location>
    <ligand>
        <name>FAD</name>
        <dbReference type="ChEBI" id="CHEBI:57692"/>
    </ligand>
</feature>
<evidence type="ECO:0000256" key="3">
    <source>
        <dbReference type="ARBA" id="ARBA00022630"/>
    </source>
</evidence>
<keyword evidence="4 5" id="KW-0274">FAD</keyword>
<feature type="domain" description="Glucose-methanol-choline oxidoreductase N-terminal" evidence="7">
    <location>
        <begin position="81"/>
        <end position="104"/>
    </location>
</feature>
<evidence type="ECO:0000313" key="9">
    <source>
        <dbReference type="Proteomes" id="UP000255165"/>
    </source>
</evidence>
<dbReference type="PANTHER" id="PTHR11552">
    <property type="entry name" value="GLUCOSE-METHANOL-CHOLINE GMC OXIDOREDUCTASE"/>
    <property type="match status" value="1"/>
</dbReference>
<name>A0A370NLQ2_9BURK</name>
<dbReference type="SUPFAM" id="SSF54373">
    <property type="entry name" value="FAD-linked reductases, C-terminal domain"/>
    <property type="match status" value="1"/>
</dbReference>
<dbReference type="EMBL" id="QKWJ01000061">
    <property type="protein sequence ID" value="RDK06512.1"/>
    <property type="molecule type" value="Genomic_DNA"/>
</dbReference>
<evidence type="ECO:0000256" key="4">
    <source>
        <dbReference type="ARBA" id="ARBA00022827"/>
    </source>
</evidence>
<dbReference type="Pfam" id="PF00732">
    <property type="entry name" value="GMC_oxred_N"/>
    <property type="match status" value="1"/>
</dbReference>
<evidence type="ECO:0000256" key="6">
    <source>
        <dbReference type="RuleBase" id="RU003968"/>
    </source>
</evidence>
<dbReference type="GO" id="GO:0016614">
    <property type="term" value="F:oxidoreductase activity, acting on CH-OH group of donors"/>
    <property type="evidence" value="ECO:0007669"/>
    <property type="project" value="InterPro"/>
</dbReference>
<evidence type="ECO:0000313" key="8">
    <source>
        <dbReference type="EMBL" id="RDK06512.1"/>
    </source>
</evidence>
<dbReference type="InterPro" id="IPR000172">
    <property type="entry name" value="GMC_OxRdtase_N"/>
</dbReference>
<dbReference type="Gene3D" id="3.50.50.60">
    <property type="entry name" value="FAD/NAD(P)-binding domain"/>
    <property type="match status" value="1"/>
</dbReference>
<keyword evidence="9" id="KW-1185">Reference proteome</keyword>
<dbReference type="GO" id="GO:0050660">
    <property type="term" value="F:flavin adenine dinucleotide binding"/>
    <property type="evidence" value="ECO:0007669"/>
    <property type="project" value="InterPro"/>
</dbReference>
<keyword evidence="3 6" id="KW-0285">Flavoprotein</keyword>
<reference evidence="9" key="1">
    <citation type="submission" date="2018-06" db="EMBL/GenBank/DDBJ databases">
        <authorList>
            <person name="Feng T."/>
            <person name="Jeon C.O."/>
        </authorList>
    </citation>
    <scope>NUCLEOTIDE SEQUENCE [LARGE SCALE GENOMIC DNA]</scope>
    <source>
        <strain evidence="9">S23</strain>
    </source>
</reference>
<dbReference type="InterPro" id="IPR007867">
    <property type="entry name" value="GMC_OxRtase_C"/>
</dbReference>
<organism evidence="8 9">
    <name type="scientific">Cupriavidus lacunae</name>
    <dbReference type="NCBI Taxonomy" id="2666307"/>
    <lineage>
        <taxon>Bacteria</taxon>
        <taxon>Pseudomonadati</taxon>
        <taxon>Pseudomonadota</taxon>
        <taxon>Betaproteobacteria</taxon>
        <taxon>Burkholderiales</taxon>
        <taxon>Burkholderiaceae</taxon>
        <taxon>Cupriavidus</taxon>
    </lineage>
</organism>
<evidence type="ECO:0000256" key="1">
    <source>
        <dbReference type="ARBA" id="ARBA00001974"/>
    </source>
</evidence>
<dbReference type="PANTHER" id="PTHR11552:SF147">
    <property type="entry name" value="CHOLINE DEHYDROGENASE, MITOCHONDRIAL"/>
    <property type="match status" value="1"/>
</dbReference>
<evidence type="ECO:0000259" key="7">
    <source>
        <dbReference type="PROSITE" id="PS00623"/>
    </source>
</evidence>
<evidence type="ECO:0000256" key="5">
    <source>
        <dbReference type="PIRSR" id="PIRSR000137-2"/>
    </source>
</evidence>
<dbReference type="PROSITE" id="PS00623">
    <property type="entry name" value="GMC_OXRED_1"/>
    <property type="match status" value="1"/>
</dbReference>
<dbReference type="SUPFAM" id="SSF51905">
    <property type="entry name" value="FAD/NAD(P)-binding domain"/>
    <property type="match status" value="1"/>
</dbReference>
<dbReference type="AlphaFoldDB" id="A0A370NLQ2"/>
<dbReference type="RefSeq" id="WP_115215079.1">
    <property type="nucleotide sequence ID" value="NZ_QKWJ01000061.1"/>
</dbReference>
<comment type="cofactor">
    <cofactor evidence="1 5">
        <name>FAD</name>
        <dbReference type="ChEBI" id="CHEBI:57692"/>
    </cofactor>
</comment>
<dbReference type="Proteomes" id="UP000255165">
    <property type="component" value="Unassembled WGS sequence"/>
</dbReference>
<dbReference type="InterPro" id="IPR012132">
    <property type="entry name" value="GMC_OxRdtase"/>
</dbReference>